<dbReference type="EMBL" id="QKYT01000562">
    <property type="protein sequence ID" value="RIA83545.1"/>
    <property type="molecule type" value="Genomic_DNA"/>
</dbReference>
<dbReference type="PROSITE" id="PS50181">
    <property type="entry name" value="FBOX"/>
    <property type="match status" value="1"/>
</dbReference>
<dbReference type="SUPFAM" id="SSF52047">
    <property type="entry name" value="RNI-like"/>
    <property type="match status" value="1"/>
</dbReference>
<feature type="domain" description="F-box" evidence="1">
    <location>
        <begin position="1"/>
        <end position="47"/>
    </location>
</feature>
<dbReference type="OrthoDB" id="2340948at2759"/>
<evidence type="ECO:0000313" key="2">
    <source>
        <dbReference type="EMBL" id="RIA83545.1"/>
    </source>
</evidence>
<accession>A0A397SH64</accession>
<gene>
    <name evidence="2" type="ORF">C1645_880422</name>
</gene>
<protein>
    <recommendedName>
        <fullName evidence="1">F-box domain-containing protein</fullName>
    </recommendedName>
</protein>
<dbReference type="InterPro" id="IPR001810">
    <property type="entry name" value="F-box_dom"/>
</dbReference>
<evidence type="ECO:0000313" key="3">
    <source>
        <dbReference type="Proteomes" id="UP000265703"/>
    </source>
</evidence>
<reference evidence="2 3" key="1">
    <citation type="submission" date="2018-06" db="EMBL/GenBank/DDBJ databases">
        <title>Comparative genomics reveals the genomic features of Rhizophagus irregularis, R. cerebriforme, R. diaphanum and Gigaspora rosea, and their symbiotic lifestyle signature.</title>
        <authorList>
            <person name="Morin E."/>
            <person name="San Clemente H."/>
            <person name="Chen E.C.H."/>
            <person name="De La Providencia I."/>
            <person name="Hainaut M."/>
            <person name="Kuo A."/>
            <person name="Kohler A."/>
            <person name="Murat C."/>
            <person name="Tang N."/>
            <person name="Roy S."/>
            <person name="Loubradou J."/>
            <person name="Henrissat B."/>
            <person name="Grigoriev I.V."/>
            <person name="Corradi N."/>
            <person name="Roux C."/>
            <person name="Martin F.M."/>
        </authorList>
    </citation>
    <scope>NUCLEOTIDE SEQUENCE [LARGE SCALE GENOMIC DNA]</scope>
    <source>
        <strain evidence="2 3">DAOM 227022</strain>
    </source>
</reference>
<organism evidence="2 3">
    <name type="scientific">Glomus cerebriforme</name>
    <dbReference type="NCBI Taxonomy" id="658196"/>
    <lineage>
        <taxon>Eukaryota</taxon>
        <taxon>Fungi</taxon>
        <taxon>Fungi incertae sedis</taxon>
        <taxon>Mucoromycota</taxon>
        <taxon>Glomeromycotina</taxon>
        <taxon>Glomeromycetes</taxon>
        <taxon>Glomerales</taxon>
        <taxon>Glomeraceae</taxon>
        <taxon>Glomus</taxon>
    </lineage>
</organism>
<proteinExistence type="predicted"/>
<comment type="caution">
    <text evidence="2">The sequence shown here is derived from an EMBL/GenBank/DDBJ whole genome shotgun (WGS) entry which is preliminary data.</text>
</comment>
<keyword evidence="3" id="KW-1185">Reference proteome</keyword>
<name>A0A397SH64_9GLOM</name>
<sequence>MVKNLPNECLSEIFKHIDENDTKTLFSILQVNRLWCQNIVSILWENPFKPQIKSFKILLTLLSYYYNDNKEEPSIKYLKESNSIYIPKTSSTFNYPSFIKQLELTNILHMILSLVKKFNLNHSSIIQIIWNMITNNSKIETLIINTSNSYRILKPFKPFFKTSATKNCFSILKRLTLRLKSKDLSILDDLIECINGKVKEIELEISNNSNLTISNSYVINLIKSQKNLKKFIYKNLSGNIHIQPIIIELENHSHSMKILHLEQRCDLDVDLLSNLKNYYNLQELSLRNFHFEGNHELLSNIIFSQLKSLSLNWITSRNPAYISESIFNLIQNHAVNLKYLSIKTADIIMKDTSLCCSNLKSFSCLICDPSDMTFIYSIFKNNPHLTSIDLCITIPIRNSFLSKLAKEIPKSINKIVIGYSILGKENLGIFLRDLNCNRLKSFKFNWQPQKNVNIPEMVKNISETRGWTLKECEFALAQYQHIYILKWE</sequence>
<evidence type="ECO:0000259" key="1">
    <source>
        <dbReference type="PROSITE" id="PS50181"/>
    </source>
</evidence>
<dbReference type="Proteomes" id="UP000265703">
    <property type="component" value="Unassembled WGS sequence"/>
</dbReference>
<dbReference type="AlphaFoldDB" id="A0A397SH64"/>
<dbReference type="Pfam" id="PF12937">
    <property type="entry name" value="F-box-like"/>
    <property type="match status" value="1"/>
</dbReference>